<evidence type="ECO:0000313" key="2">
    <source>
        <dbReference type="Proteomes" id="UP000323924"/>
    </source>
</evidence>
<comment type="caution">
    <text evidence="1">The sequence shown here is derived from an EMBL/GenBank/DDBJ whole genome shotgun (WGS) entry which is preliminary data.</text>
</comment>
<accession>A0AB34C5J9</accession>
<organism evidence="1 2">
    <name type="scientific">Pseudomonas chlororaphis</name>
    <dbReference type="NCBI Taxonomy" id="587753"/>
    <lineage>
        <taxon>Bacteria</taxon>
        <taxon>Pseudomonadati</taxon>
        <taxon>Pseudomonadota</taxon>
        <taxon>Gammaproteobacteria</taxon>
        <taxon>Pseudomonadales</taxon>
        <taxon>Pseudomonadaceae</taxon>
        <taxon>Pseudomonas</taxon>
    </lineage>
</organism>
<evidence type="ECO:0008006" key="3">
    <source>
        <dbReference type="Google" id="ProtNLM"/>
    </source>
</evidence>
<dbReference type="AlphaFoldDB" id="A0AB34C5J9"/>
<gene>
    <name evidence="1" type="ORF">F2A38_14420</name>
</gene>
<reference evidence="1 2" key="1">
    <citation type="submission" date="2019-09" db="EMBL/GenBank/DDBJ databases">
        <authorList>
            <person name="Vacheron J."/>
            <person name="Dubost A."/>
            <person name="Prigent-Combaret C."/>
            <person name="Muller D."/>
        </authorList>
    </citation>
    <scope>NUCLEOTIDE SEQUENCE [LARGE SCALE GENOMIC DNA]</scope>
    <source>
        <strain evidence="1 2">JV497</strain>
    </source>
</reference>
<proteinExistence type="predicted"/>
<dbReference type="Gene3D" id="3.40.50.720">
    <property type="entry name" value="NAD(P)-binding Rossmann-like Domain"/>
    <property type="match status" value="1"/>
</dbReference>
<sequence length="70" mass="7976">MTHLLFGRTVRGILPGDSQPKKFLPQLVKLFRAGLFPTDRLIRHYRLDEIENAIADMKSGATIKPVLLME</sequence>
<dbReference type="RefSeq" id="WP_150051149.1">
    <property type="nucleotide sequence ID" value="NZ_VWPC01000012.1"/>
</dbReference>
<dbReference type="Gene3D" id="3.90.180.10">
    <property type="entry name" value="Medium-chain alcohol dehydrogenases, catalytic domain"/>
    <property type="match status" value="1"/>
</dbReference>
<evidence type="ECO:0000313" key="1">
    <source>
        <dbReference type="EMBL" id="KAA5841734.1"/>
    </source>
</evidence>
<dbReference type="EMBL" id="VWPC01000012">
    <property type="protein sequence ID" value="KAA5841734.1"/>
    <property type="molecule type" value="Genomic_DNA"/>
</dbReference>
<name>A0AB34C5J9_9PSED</name>
<protein>
    <recommendedName>
        <fullName evidence="3">Alcohol dehydrogenase</fullName>
    </recommendedName>
</protein>
<dbReference type="Proteomes" id="UP000323924">
    <property type="component" value="Unassembled WGS sequence"/>
</dbReference>